<dbReference type="GO" id="GO:0005524">
    <property type="term" value="F:ATP binding"/>
    <property type="evidence" value="ECO:0007669"/>
    <property type="project" value="UniProtKB-KW"/>
</dbReference>
<dbReference type="SMART" id="SM00184">
    <property type="entry name" value="RING"/>
    <property type="match status" value="1"/>
</dbReference>
<evidence type="ECO:0000256" key="17">
    <source>
        <dbReference type="ARBA" id="ARBA00023069"/>
    </source>
</evidence>
<evidence type="ECO:0000256" key="6">
    <source>
        <dbReference type="ARBA" id="ARBA00022692"/>
    </source>
</evidence>
<evidence type="ECO:0000256" key="10">
    <source>
        <dbReference type="ARBA" id="ARBA00022741"/>
    </source>
</evidence>
<dbReference type="Pfam" id="PF00097">
    <property type="entry name" value="zf-C3HC4"/>
    <property type="match status" value="1"/>
</dbReference>
<dbReference type="FunFam" id="3.40.50.300:FF:000049">
    <property type="entry name" value="Dynein, axonemal, heavy chain 5"/>
    <property type="match status" value="1"/>
</dbReference>
<keyword evidence="14 30" id="KW-1133">Transmembrane helix</keyword>
<dbReference type="Pfam" id="PF08385">
    <property type="entry name" value="DHC_N1"/>
    <property type="match status" value="1"/>
</dbReference>
<dbReference type="InterPro" id="IPR013602">
    <property type="entry name" value="Dynein_heavy_linker"/>
</dbReference>
<dbReference type="PROSITE" id="PS00518">
    <property type="entry name" value="ZF_RING_1"/>
    <property type="match status" value="1"/>
</dbReference>
<keyword evidence="12" id="KW-0862">Zinc</keyword>
<keyword evidence="11 27" id="KW-0863">Zinc-finger</keyword>
<evidence type="ECO:0000256" key="19">
    <source>
        <dbReference type="ARBA" id="ARBA00023175"/>
    </source>
</evidence>
<dbReference type="FunFam" id="3.20.180.20:FF:000001">
    <property type="entry name" value="Dynein axonemal heavy chain 5"/>
    <property type="match status" value="1"/>
</dbReference>
<dbReference type="FunFam" id="1.10.8.720:FF:000005">
    <property type="entry name" value="Dynein axonemal heavy chain 10"/>
    <property type="match status" value="1"/>
</dbReference>
<evidence type="ECO:0000313" key="32">
    <source>
        <dbReference type="EMBL" id="RHY42697.1"/>
    </source>
</evidence>
<dbReference type="InterPro" id="IPR042222">
    <property type="entry name" value="Dynein_2_N"/>
</dbReference>
<dbReference type="Pfam" id="PF12777">
    <property type="entry name" value="MT"/>
    <property type="match status" value="1"/>
</dbReference>
<evidence type="ECO:0000256" key="14">
    <source>
        <dbReference type="ARBA" id="ARBA00022989"/>
    </source>
</evidence>
<dbReference type="PANTHER" id="PTHR22878">
    <property type="entry name" value="DYNEIN HEAVY CHAIN 6, AXONEMAL-LIKE-RELATED"/>
    <property type="match status" value="1"/>
</dbReference>
<evidence type="ECO:0000313" key="33">
    <source>
        <dbReference type="Proteomes" id="UP000283543"/>
    </source>
</evidence>
<evidence type="ECO:0000256" key="15">
    <source>
        <dbReference type="ARBA" id="ARBA00023017"/>
    </source>
</evidence>
<dbReference type="Proteomes" id="UP000283543">
    <property type="component" value="Unassembled WGS sequence"/>
</dbReference>
<dbReference type="InterPro" id="IPR010652">
    <property type="entry name" value="DUF1232"/>
</dbReference>
<dbReference type="Pfam" id="PF18198">
    <property type="entry name" value="AAA_lid_11"/>
    <property type="match status" value="1"/>
</dbReference>
<keyword evidence="21" id="KW-0966">Cell projection</keyword>
<dbReference type="Gene3D" id="1.10.8.710">
    <property type="match status" value="1"/>
</dbReference>
<dbReference type="Pfam" id="PF12775">
    <property type="entry name" value="AAA_7"/>
    <property type="match status" value="1"/>
</dbReference>
<dbReference type="GO" id="GO:0036156">
    <property type="term" value="C:inner dynein arm"/>
    <property type="evidence" value="ECO:0007669"/>
    <property type="project" value="UniProtKB-ARBA"/>
</dbReference>
<reference evidence="32 33" key="1">
    <citation type="submission" date="2018-08" db="EMBL/GenBank/DDBJ databases">
        <title>Aphanomyces genome sequencing and annotation.</title>
        <authorList>
            <person name="Minardi D."/>
            <person name="Oidtmann B."/>
            <person name="Van Der Giezen M."/>
            <person name="Studholme D.J."/>
        </authorList>
    </citation>
    <scope>NUCLEOTIDE SEQUENCE [LARGE SCALE GENOMIC DNA]</scope>
    <source>
        <strain evidence="32 33">Si</strain>
    </source>
</reference>
<keyword evidence="19" id="KW-0505">Motor protein</keyword>
<dbReference type="InterPro" id="IPR042219">
    <property type="entry name" value="AAA_lid_11_sf"/>
</dbReference>
<dbReference type="InterPro" id="IPR024743">
    <property type="entry name" value="Dynein_HC_stalk"/>
</dbReference>
<evidence type="ECO:0000256" key="7">
    <source>
        <dbReference type="ARBA" id="ARBA00022701"/>
    </source>
</evidence>
<dbReference type="InterPro" id="IPR004273">
    <property type="entry name" value="Dynein_heavy_D6_P-loop"/>
</dbReference>
<keyword evidence="9" id="KW-0677">Repeat</keyword>
<dbReference type="Gene3D" id="3.20.180.20">
    <property type="entry name" value="Dynein heavy chain, N-terminal domain 2"/>
    <property type="match status" value="1"/>
</dbReference>
<evidence type="ECO:0000256" key="26">
    <source>
        <dbReference type="ARBA" id="ARBA00077719"/>
    </source>
</evidence>
<organism evidence="32 33">
    <name type="scientific">Aphanomyces astaci</name>
    <name type="common">Crayfish plague agent</name>
    <dbReference type="NCBI Taxonomy" id="112090"/>
    <lineage>
        <taxon>Eukaryota</taxon>
        <taxon>Sar</taxon>
        <taxon>Stramenopiles</taxon>
        <taxon>Oomycota</taxon>
        <taxon>Saprolegniomycetes</taxon>
        <taxon>Saprolegniales</taxon>
        <taxon>Verrucalvaceae</taxon>
        <taxon>Aphanomyces</taxon>
    </lineage>
</organism>
<evidence type="ECO:0000259" key="31">
    <source>
        <dbReference type="PROSITE" id="PS50089"/>
    </source>
</evidence>
<dbReference type="FunFam" id="3.40.50.300:FF:000153">
    <property type="entry name" value="Dynein axonemal heavy chain 1"/>
    <property type="match status" value="1"/>
</dbReference>
<dbReference type="FunFam" id="1.10.8.1220:FF:000001">
    <property type="entry name" value="Dynein axonemal heavy chain 5"/>
    <property type="match status" value="1"/>
</dbReference>
<evidence type="ECO:0000256" key="22">
    <source>
        <dbReference type="ARBA" id="ARBA00030110"/>
    </source>
</evidence>
<dbReference type="FunFam" id="1.20.140.100:FF:000001">
    <property type="entry name" value="dynein heavy chain 17, axonemal"/>
    <property type="match status" value="1"/>
</dbReference>
<dbReference type="Pfam" id="PF12781">
    <property type="entry name" value="AAA_9"/>
    <property type="match status" value="1"/>
</dbReference>
<dbReference type="InterPro" id="IPR041658">
    <property type="entry name" value="AAA_lid_11"/>
</dbReference>
<evidence type="ECO:0000256" key="2">
    <source>
        <dbReference type="ARBA" id="ARBA00004430"/>
    </source>
</evidence>
<feature type="coiled-coil region" evidence="28">
    <location>
        <begin position="3557"/>
        <end position="3640"/>
    </location>
</feature>
<dbReference type="Pfam" id="PF08393">
    <property type="entry name" value="DHC_N2"/>
    <property type="match status" value="1"/>
</dbReference>
<sequence>MIEIEGIGEEVIVAAIVFVVSTACMGLLAFHVYMPSQVKATAKTPVTTAPTRPRETQPTCPICLSDVQLACETNCGHSFCTSCLTSYFASRRVAYPCPCCRQHAASFVQQLTDLPTLLSWAGRPRSQSSLALWSPMRMACCVVTLLYIVSPVDVIPEAAFGLFGYMDDLFLVLVILLVAPHNEAQVVSMDDVSRWTRRLVCKGLDIDDEAYNRVFEENSKSAVKVRSPPEGESNEGSGDSLPEEPLPVDNNGGVTVDQDERALNLATGSSSGDLAAPEVVMMAPRPVTQKITRKVLQRVSESRVLCNVSLNVLPPDTQVLDRPCVFFIKSGDGSVMIQAQTDGSDDVATNIEVGCSTGDLLTNLEGVICHVFIPILDPKLIGEAGYDNEVTNTHQALKVIDAVRNEFRGNLLKFASQISNAMQQIQGDVHLTIPNVLIDKPDACLDDYELINTIEQALEEWYKVVAMVVDQEARKAPKRKGPLAEIEFWRERNATLSTIFEQINMPNVQKMLALLELVEASMLSTFRYHFSELSKLYIEAKDNVKFLTTLERHFKNIASGSFSTIADTLPSMMNAIRMVWIISRHYNTDERMVPLMERIASEIADKVAVEVNIHTILRKSPEAALHAIEEAKMVLELWHATYMKVRERIEASGTDHRWEFDRKRLFDQTNYMAKICENLQEVATVLDQFHKFLGPELKSVTGDSQGIDDVMARVEGLISPFENVPFRIFDRGYKTSWESVMVQFREKVSEIEAMTRKFIDTSFQKLRSAEGAFDLLQNFQNIQSRDSINKQMMEKYKDILMQYSKELEKLSEQFDLYKADPPIYKNHPPVGGAISWARALYHRAKKPIMRFRAMNDLLKSPHGEDVKDKYLVFARAVDAYIKGLHHEWKTRVPSLTNEYLKQPILGPALLETTKIENGTPVMKLPPPPYFPNFAPELSMIIREAKYMDRLGFDIPEEALNVTLQEDKYHQIVHDIKMMLKQYDALLESLSAVEMHLLRSQVKDLDDVLRVGFYPLNWNSQRIVSFVESCLKALNQFGNIVSQVHKSSKMIDEVVVAIERTMLIKISDYEDGVVTEVGEFYELMERNRTTRIDELVQHYRSIGPLLIKVEEVVAGVNTGTSPKLATYYMYWERRIFNAITKMIIGSMTTFQALLNVHQKDIAKASDQKLKRPPLCKIKATMNGKDIVVTPSLSDMYKYLSKCVKHIVESAKSFVRWMHGTCRETEPQQINEDDEPVLFTFYSDISQNPYVIKMTLSLNQEIHKVFNIINKYLDSWRRYDTVYSLWNAKRRSALDKLGEKKPSCVYFDTRMASYARLAESVRNQPTEKETDFLQINCLAVAVTIAKQSDKWKDDYGKILHELSAKKLAAISAKMDAFELDLQSDPQDLASLKALLNTIAVISAAGMEMELEYTDIVERYRTLQTYAIDLPDNPLETARAFGLENRWRALVIAGKTKDLRLLRVKDQFRVVTKQDTVTFAMECKDMRSEFFASGPGATTADLDKGLDLVQDFKKRLGAFKSRRQELVNAENLFALPLSAYPELQEITEALEKQETVYALYTEQKDFISAMASVLWVELDVGFMTKGIDELEKKCRKFPKDLRAMSTFLEVEKQILAFKESIPLIASLKNDAMKPRHWEDLMGVTKVKFDMNVKTFTLTNLFAMQLHRFSGEIAEIVNAAMQETKIEQELSKIEDVWAKAAFEVAKYKKNGTDRGWVLRTADELKLTLEDHMLNLQTMSGSRFITSFTDRVRKWEKKLNIVNECIDVWFVVQRKWMYLESIFIGAEDIRLQLPEEAKKFDAIDKAWKTIMAATYKNAIAVDACTSDNRTETLQSLSERLDKCQKSLSDYLDTKRNSFPRFFFISDDELLSVLGSSDPTSIQVHMLKLFDNVKVLTFVRNNRQVSAMESSEGEGFAFRTPSVVEGPVEAWMTGVEDEMKVTLQVIAKEGVFHYARTPRTQWLSDVLGMVGLVGSQIWWTWEVEDVFHRVAGGNKYAMKELEIKLTHQLNELVRQVREPLIKTTRKKVNTLLIIDVHARDIVDSFVRDSILHEKEFAWESQLRFYWDKDVDDVVIRQCTGAFRYGYEYMGLNGRLVITPLTDRCYMTLSQALTFKLGGSPAGPAGTGKTETVKDLAKSLALPCYVINCGEGLDYKAMGSIFSGLVQVGAWGCFDEFNRINIEVLSVVSAQLRAIQNALNYDKPTVDIGFGTEISIHRTAGFATCGFFITMNPGYAGRTELPDNLKALFRPVTMIVPDLLMICQIMLFSEGFENAVALAKKMTVLYKLSREQLSKQYHYDFGLRALKSVLVMAGSLKREYSTMSEDLVLMRALRDSNMPKFVFEDVPLFHGLINDLFPGLDCPRVGYAALKDAIDADLEAGDYKSQDAAVCQDQTDKIIQMYETMLVRHTTMIVGPTGGGKSLVLQTLANASKVALDELVKMFVLNPKAQSVAELYGTMDPVTRDWTDGVLSKLFRELNQPLPPGKENEKRWLIYDGDVDAVWVENMNSVMDDNKLLTLPNGERIRLQSHCSMICETFDLQYASPATISRCGMVWVDPKNLGYRPHFERWLKRRNNKGDEKQILAELFDHYVPKCVDYVLEGMVGKEVVGKLTQVIPISNMEMCKQLCNAIDSYLPSSSGSDVALERTDLEGLFVFCMVWSLGAALVDASRKRFDEFVKTIAQSNLPTQSLYECLYNHETHKWQTWDSKVPAYAEPAPFNFSNILVPTTDSVLYSYILHACTKADGRPILFVGESGTAKTVTIQNYLKELDPQTMNSLAINFSSRTSSTDVLTNIQANVDKRTGKIYGPPAGKKLAVFIDDMNMPKVDLYGTQQPIALLHFVVSKGCMYDRGKELDLRILKDLQYIGAMGPPGGGRNQVDPRFVALFNVYNLTPPTKDVLRNIYGSILTTYLRNFTPTVKDAGAKLTDMLLRLFDVIVEKLPPTPSKFHYIFNLRDLGRVCEGVCMATTDKYDTPSKLVRLWRNEVLRIFSDRLTGTADIATVDAALSTLVKDTFPAEADAVLVNPSIYGDYMDCRNRLTSAGEDLRLYQDMDSYKRIRSIFDEVLETYNLDNKPMTLVLFEMALEHLSRILRIIRNPLGHALLIGVGGSGKQSLSRLATFTAGYDLFEIFLTRGYGEAEFRENLKDLYRKLGKTPVVFLFTDAHAVEEGFLEFINNMLTTGMVPALFEQDEKDQLGASIRHEVKAAGLVESSDNCWKFYVQRCRQHLHVILAMSPSGNTLRVRCRNFPGLVSTCVIDWFFAWPEDALRNVASYFLMDEKIPDEFRPQVVNHLVHAHLRVVTVAHRFELELRRHYYVTPKNYLDFISNYRQQLKENNNTVNASIARLKGGLTKLVEASLAVDRMQIELSEKKIIVDEKTVSCEALIKNIEEKSTVATKQQEVAAVTQIECEKATVIINKEKEEADAALLEALPAVEAAAQALQDLSKSDLTEIKSFASPPALVMSVCMCVLILKPTGQELDMDWKGAKVMLGNPNLLGLMKEYEKDKITPKMVSKIKTFFKNPDLNIDNMKSISKAGTGLLVWVVAIVKYYDVARNVEPLKLKVKTMEKEQAVKEQELLELKDTLERLNKDLGELSTAFEAANTELQALKAQADQMQKRLSAASKLLAGLASEKSRWTKDIESLNEQGGQLIGDCLLTASFLSYTGAFSFDYRYELIYKDFFSDITTRKLPLTDPFKLESSLTNDATVQKWVAEGLPADEHSVQNGILTTKSSRFPLCIDPQQQAVSWIKRREEKNNLTVKTLNDGDFMKHLELAIQFGNPFLFESVDEELDPILDPVLEKSTFMEGTQRLIKLGDKNVEWDANFRLYFTSKLANPHYSPEVMGKTMIINYSVTQGGLANQLLNVVVAHERPDLEEQYRDLVRDMSENTQMIVELEDMLLHELSTSSGNILDNEELIATLDETKNKATEIGSKLEQSKFTKDEITKARAVYTPVALRGSIMYFAMSSLSTIMKMYEISLTSFLTVFHSALDNAKRDVVLEKRLRFMIQSITEMMYDYTCTGIFERHKLMLSFQMTCMIMASAGDLNRPELDFFLKGDTSLEGASVARPDDCHWISTAGWKDLLCLSKMPGPLEHFVNEVTSKQLDWQRWYALEAPETSPFPSEYNLKLTPLQQLLLYRCFRQDRVYNAMKLFVISVLGEKYVQPPVLDYSRIYAQSAPTAPIVCILSPGADPQSDIQTLGEATGFSGHRFKFLALGQGQGPLAEQMLEAGYTRGHWVLLQNCHLLASWLRTLEKTLLAMHKPHKDFRLWLTTEPTDRFPLGILQRSLKVVTEPPDGLKQNMRSLYSKLDQSMLDECPHPSFKQVVFVLCFLHAVVLERRKYGKIGWNVSYDFNESDFNISRKLLSLYLHKAYVDGDEVLPWGSLKYLIGDAMYGGRVSDDYDRRVLTTYLSEYMGDFLFDPCQPFFFSRSGYDYCLPSGDGPLETYVQMVELLPLTNSPAVFGLHPNAEIGYYTNMTKSVWRDLISLQPRSAGSGGGISREDYITNIATDIETKVPEPIDVALIRKRFGVPSPTQVVLLQELDRWNVLTAKMAVSLGDLQKALIGEIGMSDELDAVGSALFDGFLPNMWRSLCPKTEKPLGSWMVHFMSRFRQYMDWIDKGDPTVMWLSGLGIPESYLTALVQTTCRLKNWPLDKSTLYTTVTQYRQPSEIKSKLESGCYVSGLHLEGASWDIAHSCLCQQLPKQLVEELPILQVIPIEANRLKLQNTFRTPVYVTQSRRNAMGVGLVFEADLASTEHMSHWVLQGVALCLNTDS</sequence>
<dbReference type="Gene3D" id="1.20.920.30">
    <property type="match status" value="1"/>
</dbReference>
<dbReference type="InterPro" id="IPR043157">
    <property type="entry name" value="Dynein_AAA1S"/>
</dbReference>
<dbReference type="Pfam" id="PF06803">
    <property type="entry name" value="DUF1232"/>
    <property type="match status" value="1"/>
</dbReference>
<dbReference type="Pfam" id="PF18199">
    <property type="entry name" value="Dynein_C"/>
    <property type="match status" value="1"/>
</dbReference>
<keyword evidence="18 30" id="KW-0472">Membrane</keyword>
<dbReference type="Pfam" id="PF17857">
    <property type="entry name" value="AAA_lid_1"/>
    <property type="match status" value="1"/>
</dbReference>
<dbReference type="Gene3D" id="6.10.140.1060">
    <property type="match status" value="1"/>
</dbReference>
<proteinExistence type="inferred from homology"/>
<feature type="coiled-coil region" evidence="28">
    <location>
        <begin position="793"/>
        <end position="820"/>
    </location>
</feature>
<dbReference type="GO" id="GO:0008569">
    <property type="term" value="F:minus-end-directed microtubule motor activity"/>
    <property type="evidence" value="ECO:0007669"/>
    <property type="project" value="InterPro"/>
</dbReference>
<comment type="caution">
    <text evidence="32">The sequence shown here is derived from an EMBL/GenBank/DDBJ whole genome shotgun (WGS) entry which is preliminary data.</text>
</comment>
<feature type="domain" description="RING-type" evidence="31">
    <location>
        <begin position="60"/>
        <end position="101"/>
    </location>
</feature>
<dbReference type="InterPro" id="IPR026983">
    <property type="entry name" value="DHC"/>
</dbReference>
<dbReference type="PROSITE" id="PS50089">
    <property type="entry name" value="ZF_RING_2"/>
    <property type="match status" value="1"/>
</dbReference>
<dbReference type="FunFam" id="1.10.8.710:FF:000002">
    <property type="entry name" value="dynein heavy chain 17, axonemal"/>
    <property type="match status" value="1"/>
</dbReference>
<dbReference type="FunFam" id="1.20.920.30:FF:000002">
    <property type="entry name" value="Dynein axonemal heavy chain 3"/>
    <property type="match status" value="1"/>
</dbReference>
<evidence type="ECO:0000256" key="13">
    <source>
        <dbReference type="ARBA" id="ARBA00022840"/>
    </source>
</evidence>
<keyword evidence="7" id="KW-0493">Microtubule</keyword>
<dbReference type="GO" id="GO:0012505">
    <property type="term" value="C:endomembrane system"/>
    <property type="evidence" value="ECO:0007669"/>
    <property type="project" value="UniProtKB-SubCell"/>
</dbReference>
<dbReference type="GO" id="GO:0036159">
    <property type="term" value="P:inner dynein arm assembly"/>
    <property type="evidence" value="ECO:0007669"/>
    <property type="project" value="UniProtKB-ARBA"/>
</dbReference>
<evidence type="ECO:0000256" key="11">
    <source>
        <dbReference type="ARBA" id="ARBA00022771"/>
    </source>
</evidence>
<evidence type="ECO:0000256" key="9">
    <source>
        <dbReference type="ARBA" id="ARBA00022737"/>
    </source>
</evidence>
<dbReference type="FunFam" id="1.20.1270.280:FF:000005">
    <property type="entry name" value="Dynein axonemal heavy chain 10"/>
    <property type="match status" value="1"/>
</dbReference>
<dbReference type="Gene3D" id="1.20.140.100">
    <property type="entry name" value="Dynein heavy chain, N-terminal domain 2"/>
    <property type="match status" value="1"/>
</dbReference>
<dbReference type="SUPFAM" id="SSF52540">
    <property type="entry name" value="P-loop containing nucleoside triphosphate hydrolases"/>
    <property type="match status" value="4"/>
</dbReference>
<dbReference type="SMART" id="SM00382">
    <property type="entry name" value="AAA"/>
    <property type="match status" value="4"/>
</dbReference>
<protein>
    <recommendedName>
        <fullName evidence="4">E3 ubiquitin-protein ligase RNF170</fullName>
    </recommendedName>
    <alternativeName>
        <fullName evidence="26">Dynein-1, subspecies f</fullName>
    </alternativeName>
    <alternativeName>
        <fullName evidence="23">RING finger protein 170</fullName>
    </alternativeName>
    <alternativeName>
        <fullName evidence="22">RING-type E3 ubiquitin transferase RNF170</fullName>
    </alternativeName>
</protein>
<dbReference type="Gene3D" id="1.10.8.720">
    <property type="entry name" value="Region D6 of dynein motor"/>
    <property type="match status" value="1"/>
</dbReference>
<dbReference type="GO" id="GO:0051959">
    <property type="term" value="F:dynein light intermediate chain binding"/>
    <property type="evidence" value="ECO:0007669"/>
    <property type="project" value="InterPro"/>
</dbReference>
<evidence type="ECO:0000256" key="30">
    <source>
        <dbReference type="SAM" id="Phobius"/>
    </source>
</evidence>
<keyword evidence="10" id="KW-0547">Nucleotide-binding</keyword>
<feature type="region of interest" description="Disordered" evidence="29">
    <location>
        <begin position="222"/>
        <end position="255"/>
    </location>
</feature>
<comment type="subcellular location">
    <subcellularLocation>
        <location evidence="2">Cytoplasm</location>
        <location evidence="2">Cytoskeleton</location>
        <location evidence="2">Cilium axoneme</location>
    </subcellularLocation>
    <subcellularLocation>
        <location evidence="1">Endomembrane system</location>
        <topology evidence="1">Multi-pass membrane protein</topology>
    </subcellularLocation>
</comment>
<dbReference type="GO" id="GO:0045505">
    <property type="term" value="F:dynein intermediate chain binding"/>
    <property type="evidence" value="ECO:0007669"/>
    <property type="project" value="InterPro"/>
</dbReference>
<dbReference type="GO" id="GO:0008017">
    <property type="term" value="F:microtubule binding"/>
    <property type="evidence" value="ECO:0007669"/>
    <property type="project" value="UniProtKB-ARBA"/>
</dbReference>
<dbReference type="InterPro" id="IPR035706">
    <property type="entry name" value="AAA_9"/>
</dbReference>
<dbReference type="InterPro" id="IPR041589">
    <property type="entry name" value="DNAH3_AAA_lid_1"/>
</dbReference>
<evidence type="ECO:0000256" key="25">
    <source>
        <dbReference type="ARBA" id="ARBA00063032"/>
    </source>
</evidence>
<comment type="similarity">
    <text evidence="3">Belongs to the dynein heavy chain family.</text>
</comment>
<dbReference type="Pfam" id="PF12780">
    <property type="entry name" value="AAA_8"/>
    <property type="match status" value="1"/>
</dbReference>
<dbReference type="InterPro" id="IPR013083">
    <property type="entry name" value="Znf_RING/FYVE/PHD"/>
</dbReference>
<dbReference type="GO" id="GO:0005874">
    <property type="term" value="C:microtubule"/>
    <property type="evidence" value="ECO:0007669"/>
    <property type="project" value="UniProtKB-KW"/>
</dbReference>
<keyword evidence="17" id="KW-0969">Cilium</keyword>
<evidence type="ECO:0000256" key="1">
    <source>
        <dbReference type="ARBA" id="ARBA00004127"/>
    </source>
</evidence>
<evidence type="ECO:0000256" key="12">
    <source>
        <dbReference type="ARBA" id="ARBA00022833"/>
    </source>
</evidence>
<evidence type="ECO:0000256" key="16">
    <source>
        <dbReference type="ARBA" id="ARBA00023054"/>
    </source>
</evidence>
<evidence type="ECO:0000256" key="3">
    <source>
        <dbReference type="ARBA" id="ARBA00008887"/>
    </source>
</evidence>
<dbReference type="Gene3D" id="3.10.490.20">
    <property type="match status" value="1"/>
</dbReference>
<dbReference type="InterPro" id="IPR041228">
    <property type="entry name" value="Dynein_C"/>
</dbReference>
<dbReference type="InterPro" id="IPR003593">
    <property type="entry name" value="AAA+_ATPase"/>
</dbReference>
<dbReference type="Gene3D" id="1.10.8.1220">
    <property type="match status" value="1"/>
</dbReference>
<dbReference type="Gene3D" id="1.20.920.20">
    <property type="match status" value="1"/>
</dbReference>
<dbReference type="Pfam" id="PF17852">
    <property type="entry name" value="Dynein_AAA_lid"/>
    <property type="match status" value="1"/>
</dbReference>
<dbReference type="InterPro" id="IPR024317">
    <property type="entry name" value="Dynein_heavy_chain_D4_dom"/>
</dbReference>
<keyword evidence="16 28" id="KW-0175">Coiled coil</keyword>
<dbReference type="InterPro" id="IPR001841">
    <property type="entry name" value="Znf_RING"/>
</dbReference>
<dbReference type="InterPro" id="IPR027417">
    <property type="entry name" value="P-loop_NTPase"/>
</dbReference>
<evidence type="ECO:0000256" key="5">
    <source>
        <dbReference type="ARBA" id="ARBA00022490"/>
    </source>
</evidence>
<dbReference type="InterPro" id="IPR035699">
    <property type="entry name" value="AAA_6"/>
</dbReference>
<keyword evidence="20" id="KW-0206">Cytoskeleton</keyword>
<evidence type="ECO:0000256" key="18">
    <source>
        <dbReference type="ARBA" id="ARBA00023136"/>
    </source>
</evidence>
<dbReference type="FunFam" id="1.20.58.1120:FF:000008">
    <property type="entry name" value="Dynein heavy chain 10, axonemal"/>
    <property type="match status" value="1"/>
</dbReference>
<accession>A0A3R6YL83</accession>
<dbReference type="VEuPathDB" id="FungiDB:H257_11543"/>
<dbReference type="PANTHER" id="PTHR22878:SF63">
    <property type="entry name" value="DYNEIN AXONEMAL HEAVY CHAIN 10"/>
    <property type="match status" value="1"/>
</dbReference>
<evidence type="ECO:0000256" key="20">
    <source>
        <dbReference type="ARBA" id="ARBA00023212"/>
    </source>
</evidence>
<dbReference type="Gene3D" id="1.10.287.2620">
    <property type="match status" value="1"/>
</dbReference>
<dbReference type="InterPro" id="IPR042228">
    <property type="entry name" value="Dynein_linker_3"/>
</dbReference>
<dbReference type="Gene3D" id="1.20.1270.280">
    <property type="match status" value="1"/>
</dbReference>
<keyword evidence="5" id="KW-0963">Cytoplasm</keyword>
<comment type="subunit">
    <text evidence="25">The I1 inner arm complex (also known as the f dynein complex) is a two-headed isoform composed of two heavy chains (1-alpha and 1-beta), three intermediate chains and three light chains. I1 occupies a specific position proximal to the first radial spoke and repeats every 96 nm along the length of the axoneme.</text>
</comment>
<dbReference type="SUPFAM" id="SSF57850">
    <property type="entry name" value="RING/U-box"/>
    <property type="match status" value="1"/>
</dbReference>
<dbReference type="Gene3D" id="3.40.50.300">
    <property type="entry name" value="P-loop containing nucleotide triphosphate hydrolases"/>
    <property type="match status" value="5"/>
</dbReference>
<dbReference type="FunFam" id="3.40.50.300:FF:000063">
    <property type="entry name" value="dynein heavy chain 6, axonemal"/>
    <property type="match status" value="1"/>
</dbReference>
<name>A0A3R6YL83_APHAT</name>
<keyword evidence="15" id="KW-0243">Dynein</keyword>
<evidence type="ECO:0000256" key="4">
    <source>
        <dbReference type="ARBA" id="ARBA00014068"/>
    </source>
</evidence>
<evidence type="ECO:0000256" key="24">
    <source>
        <dbReference type="ARBA" id="ARBA00054075"/>
    </source>
</evidence>
<dbReference type="GO" id="GO:0008270">
    <property type="term" value="F:zinc ion binding"/>
    <property type="evidence" value="ECO:0007669"/>
    <property type="project" value="UniProtKB-KW"/>
</dbReference>
<dbReference type="EMBL" id="QUTB01008382">
    <property type="protein sequence ID" value="RHY42697.1"/>
    <property type="molecule type" value="Genomic_DNA"/>
</dbReference>
<evidence type="ECO:0000256" key="27">
    <source>
        <dbReference type="PROSITE-ProRule" id="PRU00175"/>
    </source>
</evidence>
<dbReference type="Gene3D" id="1.10.472.130">
    <property type="match status" value="1"/>
</dbReference>
<dbReference type="VEuPathDB" id="FungiDB:H257_11542"/>
<dbReference type="FunFam" id="1.10.287.2620:FF:000002">
    <property type="entry name" value="Dynein heavy chain 2, axonemal"/>
    <property type="match status" value="1"/>
</dbReference>
<dbReference type="InterPro" id="IPR041466">
    <property type="entry name" value="Dynein_AAA5_ext"/>
</dbReference>
<evidence type="ECO:0000256" key="23">
    <source>
        <dbReference type="ARBA" id="ARBA00031107"/>
    </source>
</evidence>
<dbReference type="InterPro" id="IPR013594">
    <property type="entry name" value="Dynein_heavy_tail"/>
</dbReference>
<keyword evidence="8" id="KW-0479">Metal-binding</keyword>
<dbReference type="InterPro" id="IPR017907">
    <property type="entry name" value="Znf_RING_CS"/>
</dbReference>
<dbReference type="FunFam" id="1.20.920.20:FF:000001">
    <property type="entry name" value="dynein heavy chain 2, axonemal"/>
    <property type="match status" value="1"/>
</dbReference>
<dbReference type="Pfam" id="PF03028">
    <property type="entry name" value="Dynein_heavy"/>
    <property type="match status" value="1"/>
</dbReference>
<evidence type="ECO:0000256" key="21">
    <source>
        <dbReference type="ARBA" id="ARBA00023273"/>
    </source>
</evidence>
<dbReference type="Gene3D" id="1.20.58.1120">
    <property type="match status" value="1"/>
</dbReference>
<dbReference type="FunFam" id="3.10.490.20:FF:000006">
    <property type="entry name" value="Dynein axonemal heavy chain 10"/>
    <property type="match status" value="1"/>
</dbReference>
<dbReference type="Gene3D" id="3.30.40.10">
    <property type="entry name" value="Zinc/RING finger domain, C3HC4 (zinc finger)"/>
    <property type="match status" value="1"/>
</dbReference>
<dbReference type="InterPro" id="IPR043160">
    <property type="entry name" value="Dynein_C_barrel"/>
</dbReference>
<dbReference type="InterPro" id="IPR018957">
    <property type="entry name" value="Znf_C3HC4_RING-type"/>
</dbReference>
<evidence type="ECO:0000256" key="8">
    <source>
        <dbReference type="ARBA" id="ARBA00022723"/>
    </source>
</evidence>
<dbReference type="Pfam" id="PF12774">
    <property type="entry name" value="AAA_6"/>
    <property type="match status" value="1"/>
</dbReference>
<dbReference type="GO" id="GO:0060294">
    <property type="term" value="P:cilium movement involved in cell motility"/>
    <property type="evidence" value="ECO:0007669"/>
    <property type="project" value="UniProtKB-ARBA"/>
</dbReference>
<evidence type="ECO:0000256" key="29">
    <source>
        <dbReference type="SAM" id="MobiDB-lite"/>
    </source>
</evidence>
<dbReference type="FunFam" id="3.40.50.300:FF:002141">
    <property type="entry name" value="Dynein heavy chain"/>
    <property type="match status" value="1"/>
</dbReference>
<feature type="transmembrane region" description="Helical" evidence="30">
    <location>
        <begin position="12"/>
        <end position="33"/>
    </location>
</feature>
<keyword evidence="13" id="KW-0067">ATP-binding</keyword>
<evidence type="ECO:0000256" key="28">
    <source>
        <dbReference type="SAM" id="Coils"/>
    </source>
</evidence>
<keyword evidence="6 30" id="KW-0812">Transmembrane</keyword>
<gene>
    <name evidence="32" type="ORF">DYB34_001945</name>
</gene>
<comment type="function">
    <text evidence="24">Force generating protein of eukaryotic cilia and flagella. Produces force towards the minus ends of microtubules. Dynein has ATPase activity; the force-producing power stroke is thought to occur on release of ADP. Required for assembly of the I1 inner arm complex and its targeting to the appropriate axoneme location. Also required for phototaxis.</text>
</comment>